<evidence type="ECO:0000313" key="4">
    <source>
        <dbReference type="Proteomes" id="UP000663848"/>
    </source>
</evidence>
<reference evidence="3" key="1">
    <citation type="submission" date="2021-02" db="EMBL/GenBank/DDBJ databases">
        <authorList>
            <person name="Nowell W R."/>
        </authorList>
    </citation>
    <scope>NUCLEOTIDE SEQUENCE</scope>
</reference>
<keyword evidence="1" id="KW-0175">Coiled coil</keyword>
<organism evidence="3 4">
    <name type="scientific">Rotaria socialis</name>
    <dbReference type="NCBI Taxonomy" id="392032"/>
    <lineage>
        <taxon>Eukaryota</taxon>
        <taxon>Metazoa</taxon>
        <taxon>Spiralia</taxon>
        <taxon>Gnathifera</taxon>
        <taxon>Rotifera</taxon>
        <taxon>Eurotatoria</taxon>
        <taxon>Bdelloidea</taxon>
        <taxon>Philodinida</taxon>
        <taxon>Philodinidae</taxon>
        <taxon>Rotaria</taxon>
    </lineage>
</organism>
<evidence type="ECO:0000313" key="2">
    <source>
        <dbReference type="EMBL" id="CAF5044794.1"/>
    </source>
</evidence>
<sequence>MFKLKHDELSELNIRLSLNERKVESLQKESDEKTNKLKQVLEEARIDAEKKI</sequence>
<feature type="non-terminal residue" evidence="3">
    <location>
        <position position="52"/>
    </location>
</feature>
<gene>
    <name evidence="2" type="ORF">QYT958_LOCUS41654</name>
    <name evidence="3" type="ORF">QYT958_LOCUS41660</name>
</gene>
<name>A0A822CIX3_9BILA</name>
<dbReference type="EMBL" id="CAJOBR010048436">
    <property type="protein sequence ID" value="CAF5044857.1"/>
    <property type="molecule type" value="Genomic_DNA"/>
</dbReference>
<dbReference type="AlphaFoldDB" id="A0A822CIX3"/>
<accession>A0A822CIX3</accession>
<dbReference type="Proteomes" id="UP000663848">
    <property type="component" value="Unassembled WGS sequence"/>
</dbReference>
<dbReference type="EMBL" id="CAJOBR010048413">
    <property type="protein sequence ID" value="CAF5044794.1"/>
    <property type="molecule type" value="Genomic_DNA"/>
</dbReference>
<evidence type="ECO:0000256" key="1">
    <source>
        <dbReference type="SAM" id="Coils"/>
    </source>
</evidence>
<evidence type="ECO:0000313" key="3">
    <source>
        <dbReference type="EMBL" id="CAF5044857.1"/>
    </source>
</evidence>
<feature type="coiled-coil region" evidence="1">
    <location>
        <begin position="9"/>
        <end position="43"/>
    </location>
</feature>
<comment type="caution">
    <text evidence="3">The sequence shown here is derived from an EMBL/GenBank/DDBJ whole genome shotgun (WGS) entry which is preliminary data.</text>
</comment>
<protein>
    <submittedName>
        <fullName evidence="3">Uncharacterized protein</fullName>
    </submittedName>
</protein>
<proteinExistence type="predicted"/>